<keyword evidence="2" id="KW-0812">Transmembrane</keyword>
<sequence length="417" mass="46606">MPGGKKLKWKFLHRKHQTDEPDIEAGATPLLALPASSQPDARTVPARAFQLRHHHQPSATNDDDNDEDELGMGRAFGEMAELDDIGGEIGDTDDEDDDEEDRPEEDAEEDTKRAARRKLKGKAVAVERNEEAGPSRRGGYWEVSTADDALETTGDGDGDVPASTRYELAPATVETGESSTKREGGTIAMGLSGTKEKDWDLLRNMMRFELLPAHTKDTRPGAPQVRLDEEDDHLSWDEDQGPGKPSVHRIIRAAGDELDSEEEDTLLLHKTPFTFREATPMVKEIENMRQSEVGLLEGEDVAVGQLTNFETGGLAGRQDMGEWVQGWNRRPSWVRGYCRACCCMPIYRMDCGRITIALLGWIWRGYRWVEKFIFRHPKLCLLIVVLLVVLIVLGPHRCVQIAKALFNMKADLPKGPV</sequence>
<proteinExistence type="predicted"/>
<feature type="transmembrane region" description="Helical" evidence="2">
    <location>
        <begin position="379"/>
        <end position="396"/>
    </location>
</feature>
<accession>A0A165IIS1</accession>
<feature type="compositionally biased region" description="Basic and acidic residues" evidence="1">
    <location>
        <begin position="125"/>
        <end position="134"/>
    </location>
</feature>
<dbReference type="EMBL" id="KV423929">
    <property type="protein sequence ID" value="KZT60624.1"/>
    <property type="molecule type" value="Genomic_DNA"/>
</dbReference>
<dbReference type="InParanoid" id="A0A165IIS1"/>
<evidence type="ECO:0000313" key="4">
    <source>
        <dbReference type="Proteomes" id="UP000076842"/>
    </source>
</evidence>
<name>A0A165IIS1_9BASI</name>
<feature type="compositionally biased region" description="Acidic residues" evidence="1">
    <location>
        <begin position="61"/>
        <end position="70"/>
    </location>
</feature>
<dbReference type="Proteomes" id="UP000076842">
    <property type="component" value="Unassembled WGS sequence"/>
</dbReference>
<protein>
    <submittedName>
        <fullName evidence="3">Uncharacterized protein</fullName>
    </submittedName>
</protein>
<gene>
    <name evidence="3" type="ORF">CALCODRAFT_480524</name>
</gene>
<evidence type="ECO:0000256" key="1">
    <source>
        <dbReference type="SAM" id="MobiDB-lite"/>
    </source>
</evidence>
<evidence type="ECO:0000256" key="2">
    <source>
        <dbReference type="SAM" id="Phobius"/>
    </source>
</evidence>
<organism evidence="3 4">
    <name type="scientific">Calocera cornea HHB12733</name>
    <dbReference type="NCBI Taxonomy" id="1353952"/>
    <lineage>
        <taxon>Eukaryota</taxon>
        <taxon>Fungi</taxon>
        <taxon>Dikarya</taxon>
        <taxon>Basidiomycota</taxon>
        <taxon>Agaricomycotina</taxon>
        <taxon>Dacrymycetes</taxon>
        <taxon>Dacrymycetales</taxon>
        <taxon>Dacrymycetaceae</taxon>
        <taxon>Calocera</taxon>
    </lineage>
</organism>
<keyword evidence="2" id="KW-1133">Transmembrane helix</keyword>
<feature type="compositionally biased region" description="Acidic residues" evidence="1">
    <location>
        <begin position="80"/>
        <end position="109"/>
    </location>
</feature>
<feature type="region of interest" description="Disordered" evidence="1">
    <location>
        <begin position="1"/>
        <end position="141"/>
    </location>
</feature>
<keyword evidence="4" id="KW-1185">Reference proteome</keyword>
<dbReference type="AlphaFoldDB" id="A0A165IIS1"/>
<feature type="compositionally biased region" description="Basic residues" evidence="1">
    <location>
        <begin position="1"/>
        <end position="16"/>
    </location>
</feature>
<evidence type="ECO:0000313" key="3">
    <source>
        <dbReference type="EMBL" id="KZT60624.1"/>
    </source>
</evidence>
<keyword evidence="2" id="KW-0472">Membrane</keyword>
<reference evidence="3 4" key="1">
    <citation type="journal article" date="2016" name="Mol. Biol. Evol.">
        <title>Comparative Genomics of Early-Diverging Mushroom-Forming Fungi Provides Insights into the Origins of Lignocellulose Decay Capabilities.</title>
        <authorList>
            <person name="Nagy L.G."/>
            <person name="Riley R."/>
            <person name="Tritt A."/>
            <person name="Adam C."/>
            <person name="Daum C."/>
            <person name="Floudas D."/>
            <person name="Sun H."/>
            <person name="Yadav J.S."/>
            <person name="Pangilinan J."/>
            <person name="Larsson K.H."/>
            <person name="Matsuura K."/>
            <person name="Barry K."/>
            <person name="Labutti K."/>
            <person name="Kuo R."/>
            <person name="Ohm R.A."/>
            <person name="Bhattacharya S.S."/>
            <person name="Shirouzu T."/>
            <person name="Yoshinaga Y."/>
            <person name="Martin F.M."/>
            <person name="Grigoriev I.V."/>
            <person name="Hibbett D.S."/>
        </authorList>
    </citation>
    <scope>NUCLEOTIDE SEQUENCE [LARGE SCALE GENOMIC DNA]</scope>
    <source>
        <strain evidence="3 4">HHB12733</strain>
    </source>
</reference>